<evidence type="ECO:0000313" key="2">
    <source>
        <dbReference type="EMBL" id="KAJ1090001.1"/>
    </source>
</evidence>
<sequence length="305" mass="32301">MTIEFSGPVFLIRNFGFGGGIPDSLRLHYLPDTKLCSPSPSFGWFVADPWARAEDTDWRPAEGSAALRPPASGQTLRPGAEGSAALSPPASGQALRTRAEGSADLEPPAAGQALRPRAEGSADLEPPAAGQALRPRAEGSAALRPTAEGSAALRPPAAGQALRTRAEGSADLEPPAAGQALRPRAAGSAALRPTAEGSAALRPPAAGLAHPTAHGAPTFVRARQTPVTSSDLALLHRCHKTEAKCYTQSHLLSTRVHRQAAEDTDVEPQTHIRRTQRREQTTFSLVLRTPTNRKIYIRKSFFVFT</sequence>
<reference evidence="2" key="1">
    <citation type="journal article" date="2022" name="bioRxiv">
        <title>Sequencing and chromosome-scale assembly of the giantPleurodeles waltlgenome.</title>
        <authorList>
            <person name="Brown T."/>
            <person name="Elewa A."/>
            <person name="Iarovenko S."/>
            <person name="Subramanian E."/>
            <person name="Araus A.J."/>
            <person name="Petzold A."/>
            <person name="Susuki M."/>
            <person name="Suzuki K.-i.T."/>
            <person name="Hayashi T."/>
            <person name="Toyoda A."/>
            <person name="Oliveira C."/>
            <person name="Osipova E."/>
            <person name="Leigh N.D."/>
            <person name="Simon A."/>
            <person name="Yun M.H."/>
        </authorList>
    </citation>
    <scope>NUCLEOTIDE SEQUENCE</scope>
    <source>
        <strain evidence="2">20211129_DDA</strain>
        <tissue evidence="2">Liver</tissue>
    </source>
</reference>
<dbReference type="EMBL" id="JANPWB010000015">
    <property type="protein sequence ID" value="KAJ1090001.1"/>
    <property type="molecule type" value="Genomic_DNA"/>
</dbReference>
<organism evidence="2 3">
    <name type="scientific">Pleurodeles waltl</name>
    <name type="common">Iberian ribbed newt</name>
    <dbReference type="NCBI Taxonomy" id="8319"/>
    <lineage>
        <taxon>Eukaryota</taxon>
        <taxon>Metazoa</taxon>
        <taxon>Chordata</taxon>
        <taxon>Craniata</taxon>
        <taxon>Vertebrata</taxon>
        <taxon>Euteleostomi</taxon>
        <taxon>Amphibia</taxon>
        <taxon>Batrachia</taxon>
        <taxon>Caudata</taxon>
        <taxon>Salamandroidea</taxon>
        <taxon>Salamandridae</taxon>
        <taxon>Pleurodelinae</taxon>
        <taxon>Pleurodeles</taxon>
    </lineage>
</organism>
<feature type="region of interest" description="Disordered" evidence="1">
    <location>
        <begin position="56"/>
        <end position="213"/>
    </location>
</feature>
<protein>
    <submittedName>
        <fullName evidence="2">Uncharacterized protein</fullName>
    </submittedName>
</protein>
<gene>
    <name evidence="2" type="ORF">NDU88_003141</name>
</gene>
<keyword evidence="3" id="KW-1185">Reference proteome</keyword>
<evidence type="ECO:0000313" key="3">
    <source>
        <dbReference type="Proteomes" id="UP001066276"/>
    </source>
</evidence>
<dbReference type="Proteomes" id="UP001066276">
    <property type="component" value="Chromosome 11"/>
</dbReference>
<accession>A0AAV7LEG5</accession>
<dbReference type="AlphaFoldDB" id="A0AAV7LEG5"/>
<name>A0AAV7LEG5_PLEWA</name>
<evidence type="ECO:0000256" key="1">
    <source>
        <dbReference type="SAM" id="MobiDB-lite"/>
    </source>
</evidence>
<comment type="caution">
    <text evidence="2">The sequence shown here is derived from an EMBL/GenBank/DDBJ whole genome shotgun (WGS) entry which is preliminary data.</text>
</comment>
<proteinExistence type="predicted"/>